<feature type="chain" id="PRO_5045639203" evidence="2">
    <location>
        <begin position="20"/>
        <end position="212"/>
    </location>
</feature>
<organism evidence="3 4">
    <name type="scientific">Carboxylicivirga linearis</name>
    <dbReference type="NCBI Taxonomy" id="1628157"/>
    <lineage>
        <taxon>Bacteria</taxon>
        <taxon>Pseudomonadati</taxon>
        <taxon>Bacteroidota</taxon>
        <taxon>Bacteroidia</taxon>
        <taxon>Marinilabiliales</taxon>
        <taxon>Marinilabiliaceae</taxon>
        <taxon>Carboxylicivirga</taxon>
    </lineage>
</organism>
<evidence type="ECO:0000313" key="4">
    <source>
        <dbReference type="Proteomes" id="UP000708576"/>
    </source>
</evidence>
<gene>
    <name evidence="3" type="ORF">KEM10_04740</name>
</gene>
<dbReference type="InterPro" id="IPR011990">
    <property type="entry name" value="TPR-like_helical_dom_sf"/>
</dbReference>
<dbReference type="Proteomes" id="UP000708576">
    <property type="component" value="Unassembled WGS sequence"/>
</dbReference>
<name>A0ABS5JRU7_9BACT</name>
<dbReference type="InterPro" id="IPR019734">
    <property type="entry name" value="TPR_rpt"/>
</dbReference>
<keyword evidence="1" id="KW-0802">TPR repeat</keyword>
<dbReference type="RefSeq" id="WP_212214152.1">
    <property type="nucleotide sequence ID" value="NZ_JAGUCO010000002.1"/>
</dbReference>
<dbReference type="PROSITE" id="PS50005">
    <property type="entry name" value="TPR"/>
    <property type="match status" value="1"/>
</dbReference>
<accession>A0ABS5JRU7</accession>
<dbReference type="SUPFAM" id="SSF48452">
    <property type="entry name" value="TPR-like"/>
    <property type="match status" value="1"/>
</dbReference>
<reference evidence="3 4" key="1">
    <citation type="journal article" date="2015" name="Int. J. Syst. Evol. Microbiol.">
        <title>Carboxylicivirga linearis sp. nov., isolated from a sea cucumber culture pond.</title>
        <authorList>
            <person name="Wang F.Q."/>
            <person name="Zhou Y.X."/>
            <person name="Lin X.Z."/>
            <person name="Chen G.J."/>
            <person name="Du Z.J."/>
        </authorList>
    </citation>
    <scope>NUCLEOTIDE SEQUENCE [LARGE SCALE GENOMIC DNA]</scope>
    <source>
        <strain evidence="3 4">FB218</strain>
    </source>
</reference>
<proteinExistence type="predicted"/>
<keyword evidence="2" id="KW-0732">Signal</keyword>
<evidence type="ECO:0000256" key="1">
    <source>
        <dbReference type="PROSITE-ProRule" id="PRU00339"/>
    </source>
</evidence>
<dbReference type="EMBL" id="JAGUCO010000002">
    <property type="protein sequence ID" value="MBS2097575.1"/>
    <property type="molecule type" value="Genomic_DNA"/>
</dbReference>
<dbReference type="Pfam" id="PF13432">
    <property type="entry name" value="TPR_16"/>
    <property type="match status" value="1"/>
</dbReference>
<dbReference type="Gene3D" id="1.25.40.10">
    <property type="entry name" value="Tetratricopeptide repeat domain"/>
    <property type="match status" value="1"/>
</dbReference>
<comment type="caution">
    <text evidence="3">The sequence shown here is derived from an EMBL/GenBank/DDBJ whole genome shotgun (WGS) entry which is preliminary data.</text>
</comment>
<evidence type="ECO:0000256" key="2">
    <source>
        <dbReference type="SAM" id="SignalP"/>
    </source>
</evidence>
<evidence type="ECO:0000313" key="3">
    <source>
        <dbReference type="EMBL" id="MBS2097575.1"/>
    </source>
</evidence>
<feature type="signal peptide" evidence="2">
    <location>
        <begin position="1"/>
        <end position="19"/>
    </location>
</feature>
<protein>
    <submittedName>
        <fullName evidence="3">Tetratricopeptide repeat protein</fullName>
    </submittedName>
</protein>
<feature type="repeat" description="TPR" evidence="1">
    <location>
        <begin position="61"/>
        <end position="94"/>
    </location>
</feature>
<keyword evidence="4" id="KW-1185">Reference proteome</keyword>
<dbReference type="SMART" id="SM00028">
    <property type="entry name" value="TPR"/>
    <property type="match status" value="2"/>
</dbReference>
<sequence>MRYLATLSFLMLMFVGAIAQDKSAAELKNEGNDALKAKDYKTALSLYEQAIASWEEEEMDAAMVYNTATCARKIKDYDKAVKYFTQSVELDYKADISTYYIASSLDKQDKEDEMVEVLVDGIEKYSTSKYVGHMKKMLATYYVKQSNALYTEGQTILNTRTADNNDQWDSIKEKAKVVFDKAADFANKALEVQPTNANAKTILAGIETMLAS</sequence>